<dbReference type="PANTHER" id="PTHR44591:SF3">
    <property type="entry name" value="RESPONSE REGULATORY DOMAIN-CONTAINING PROTEIN"/>
    <property type="match status" value="1"/>
</dbReference>
<dbReference type="HOGENOM" id="CLU_000445_69_8_2"/>
<dbReference type="SMART" id="SM00448">
    <property type="entry name" value="REC"/>
    <property type="match status" value="1"/>
</dbReference>
<dbReference type="EMBL" id="CP009515">
    <property type="protein sequence ID" value="AKB75151.1"/>
    <property type="molecule type" value="Genomic_DNA"/>
</dbReference>
<dbReference type="GO" id="GO:0000160">
    <property type="term" value="P:phosphorelay signal transduction system"/>
    <property type="evidence" value="ECO:0007669"/>
    <property type="project" value="InterPro"/>
</dbReference>
<proteinExistence type="predicted"/>
<dbReference type="AlphaFoldDB" id="A0A0E3S4H1"/>
<dbReference type="OrthoDB" id="8127at2157"/>
<accession>A0A0E3S4H1</accession>
<feature type="domain" description="Response regulatory" evidence="3">
    <location>
        <begin position="2"/>
        <end position="116"/>
    </location>
</feature>
<dbReference type="InterPro" id="IPR001789">
    <property type="entry name" value="Sig_transdc_resp-reg_receiver"/>
</dbReference>
<dbReference type="PANTHER" id="PTHR44591">
    <property type="entry name" value="STRESS RESPONSE REGULATOR PROTEIN 1"/>
    <property type="match status" value="1"/>
</dbReference>
<evidence type="ECO:0000256" key="2">
    <source>
        <dbReference type="PROSITE-ProRule" id="PRU00169"/>
    </source>
</evidence>
<reference evidence="4 5" key="1">
    <citation type="submission" date="2014-07" db="EMBL/GenBank/DDBJ databases">
        <title>Methanogenic archaea and the global carbon cycle.</title>
        <authorList>
            <person name="Henriksen J.R."/>
            <person name="Luke J."/>
            <person name="Reinhart S."/>
            <person name="Benedict M.N."/>
            <person name="Youngblut N.D."/>
            <person name="Metcalf M.E."/>
            <person name="Whitaker R.J."/>
            <person name="Metcalf W.W."/>
        </authorList>
    </citation>
    <scope>NUCLEOTIDE SEQUENCE [LARGE SCALE GENOMIC DNA]</scope>
    <source>
        <strain evidence="4 5">Z-7289</strain>
    </source>
</reference>
<sequence length="132" mass="14957">MKVLIVDDDPSFLELSKTFLEVFHDIPSDTVDSAKEALKMLETDSYDVIVSDYDMPVMNGIMFLRTIRDKRIDIPFILFTGFGEELMHQAIQNGANSFILKTSDPKTQYSELSKRIWQVVNSSTTIDPNSGS</sequence>
<keyword evidence="5" id="KW-1185">Reference proteome</keyword>
<evidence type="ECO:0000259" key="3">
    <source>
        <dbReference type="PROSITE" id="PS50110"/>
    </source>
</evidence>
<protein>
    <submittedName>
        <fullName evidence="4">Response regulator receiver</fullName>
    </submittedName>
</protein>
<gene>
    <name evidence="4" type="ORF">MSLAZ_1890</name>
</gene>
<dbReference type="PATRIC" id="fig|1434111.4.peg.2479"/>
<dbReference type="RefSeq" id="WP_048126467.1">
    <property type="nucleotide sequence ID" value="NZ_CP009515.1"/>
</dbReference>
<dbReference type="Proteomes" id="UP000033072">
    <property type="component" value="Chromosome"/>
</dbReference>
<dbReference type="InterPro" id="IPR050595">
    <property type="entry name" value="Bact_response_regulator"/>
</dbReference>
<evidence type="ECO:0000256" key="1">
    <source>
        <dbReference type="ARBA" id="ARBA00022553"/>
    </source>
</evidence>
<organism evidence="4 5">
    <name type="scientific">Methanosarcina lacustris Z-7289</name>
    <dbReference type="NCBI Taxonomy" id="1434111"/>
    <lineage>
        <taxon>Archaea</taxon>
        <taxon>Methanobacteriati</taxon>
        <taxon>Methanobacteriota</taxon>
        <taxon>Stenosarchaea group</taxon>
        <taxon>Methanomicrobia</taxon>
        <taxon>Methanosarcinales</taxon>
        <taxon>Methanosarcinaceae</taxon>
        <taxon>Methanosarcina</taxon>
    </lineage>
</organism>
<dbReference type="PROSITE" id="PS50110">
    <property type="entry name" value="RESPONSE_REGULATORY"/>
    <property type="match status" value="1"/>
</dbReference>
<dbReference type="Gene3D" id="3.40.50.2300">
    <property type="match status" value="1"/>
</dbReference>
<dbReference type="CDD" id="cd00156">
    <property type="entry name" value="REC"/>
    <property type="match status" value="1"/>
</dbReference>
<keyword evidence="1 2" id="KW-0597">Phosphoprotein</keyword>
<dbReference type="InterPro" id="IPR011006">
    <property type="entry name" value="CheY-like_superfamily"/>
</dbReference>
<evidence type="ECO:0000313" key="4">
    <source>
        <dbReference type="EMBL" id="AKB75151.1"/>
    </source>
</evidence>
<evidence type="ECO:0000313" key="5">
    <source>
        <dbReference type="Proteomes" id="UP000033072"/>
    </source>
</evidence>
<dbReference type="SUPFAM" id="SSF52172">
    <property type="entry name" value="CheY-like"/>
    <property type="match status" value="1"/>
</dbReference>
<name>A0A0E3S4H1_9EURY</name>
<feature type="modified residue" description="4-aspartylphosphate" evidence="2">
    <location>
        <position position="52"/>
    </location>
</feature>
<dbReference type="GeneID" id="24806670"/>
<dbReference type="Pfam" id="PF00072">
    <property type="entry name" value="Response_reg"/>
    <property type="match status" value="1"/>
</dbReference>
<dbReference type="KEGG" id="mls:MSLAZ_1890"/>
<dbReference type="STRING" id="1434111.MSLAZ_1890"/>